<evidence type="ECO:0000256" key="1">
    <source>
        <dbReference type="ARBA" id="ARBA00022884"/>
    </source>
</evidence>
<dbReference type="PANTHER" id="PTHR48027">
    <property type="entry name" value="HETEROGENEOUS NUCLEAR RIBONUCLEOPROTEIN 87F-RELATED"/>
    <property type="match status" value="1"/>
</dbReference>
<evidence type="ECO:0000313" key="3">
    <source>
        <dbReference type="Proteomes" id="UP000694427"/>
    </source>
</evidence>
<keyword evidence="3" id="KW-1185">Reference proteome</keyword>
<keyword evidence="1" id="KW-0694">RNA-binding</keyword>
<sequence>MESSQPIYIHLPDEYKEFQSSGEWDHGIAVSDLNPCLEEREFHTYFEKFGTVTECVFKIDKSSQWPKGVGFVKYSSAEEAKAAEAGPHCLGGFQIKIKNFVTPKMSSQNRSDNQLNSLPCQSFQTDLCVN</sequence>
<dbReference type="Ensembl" id="ENSCCRT00010100598.1">
    <property type="protein sequence ID" value="ENSCCRP00010090709.1"/>
    <property type="gene ID" value="ENSCCRG00010039656.1"/>
</dbReference>
<protein>
    <submittedName>
        <fullName evidence="2">Uncharacterized protein</fullName>
    </submittedName>
</protein>
<reference evidence="2" key="2">
    <citation type="submission" date="2025-09" db="UniProtKB">
        <authorList>
            <consortium name="Ensembl"/>
        </authorList>
    </citation>
    <scope>IDENTIFICATION</scope>
</reference>
<name>A0A8C1NFQ2_CYPCA</name>
<dbReference type="Gene3D" id="3.30.70.330">
    <property type="match status" value="1"/>
</dbReference>
<dbReference type="SMART" id="SM00360">
    <property type="entry name" value="RRM"/>
    <property type="match status" value="1"/>
</dbReference>
<dbReference type="GO" id="GO:0003723">
    <property type="term" value="F:RNA binding"/>
    <property type="evidence" value="ECO:0007669"/>
    <property type="project" value="UniProtKB-UniRule"/>
</dbReference>
<proteinExistence type="predicted"/>
<organism evidence="2 3">
    <name type="scientific">Cyprinus carpio</name>
    <name type="common">Common carp</name>
    <dbReference type="NCBI Taxonomy" id="7962"/>
    <lineage>
        <taxon>Eukaryota</taxon>
        <taxon>Metazoa</taxon>
        <taxon>Chordata</taxon>
        <taxon>Craniata</taxon>
        <taxon>Vertebrata</taxon>
        <taxon>Euteleostomi</taxon>
        <taxon>Actinopterygii</taxon>
        <taxon>Neopterygii</taxon>
        <taxon>Teleostei</taxon>
        <taxon>Ostariophysi</taxon>
        <taxon>Cypriniformes</taxon>
        <taxon>Cyprinidae</taxon>
        <taxon>Cyprininae</taxon>
        <taxon>Cyprinus</taxon>
    </lineage>
</organism>
<dbReference type="AlphaFoldDB" id="A0A8C1NFQ2"/>
<dbReference type="InterPro" id="IPR012677">
    <property type="entry name" value="Nucleotide-bd_a/b_plait_sf"/>
</dbReference>
<dbReference type="Pfam" id="PF00076">
    <property type="entry name" value="RRM_1"/>
    <property type="match status" value="1"/>
</dbReference>
<dbReference type="InterPro" id="IPR052462">
    <property type="entry name" value="SLIRP/GR-RBP-like"/>
</dbReference>
<reference evidence="2" key="1">
    <citation type="submission" date="2025-08" db="UniProtKB">
        <authorList>
            <consortium name="Ensembl"/>
        </authorList>
    </citation>
    <scope>IDENTIFICATION</scope>
</reference>
<dbReference type="InterPro" id="IPR000504">
    <property type="entry name" value="RRM_dom"/>
</dbReference>
<accession>A0A8C1NFQ2</accession>
<dbReference type="PROSITE" id="PS50102">
    <property type="entry name" value="RRM"/>
    <property type="match status" value="1"/>
</dbReference>
<dbReference type="SUPFAM" id="SSF54928">
    <property type="entry name" value="RNA-binding domain, RBD"/>
    <property type="match status" value="1"/>
</dbReference>
<dbReference type="InterPro" id="IPR035979">
    <property type="entry name" value="RBD_domain_sf"/>
</dbReference>
<dbReference type="Proteomes" id="UP000694427">
    <property type="component" value="Unplaced"/>
</dbReference>
<evidence type="ECO:0000313" key="2">
    <source>
        <dbReference type="Ensembl" id="ENSCCRP00010090709.1"/>
    </source>
</evidence>